<reference evidence="2 3" key="1">
    <citation type="submission" date="2020-07" db="EMBL/GenBank/DDBJ databases">
        <authorList>
            <person name="Cui H."/>
        </authorList>
    </citation>
    <scope>NUCLEOTIDE SEQUENCE [LARGE SCALE GENOMIC DNA]</scope>
    <source>
        <strain evidence="2 3">YPL8</strain>
    </source>
</reference>
<dbReference type="AlphaFoldDB" id="A0A7D5H183"/>
<evidence type="ECO:0000313" key="3">
    <source>
        <dbReference type="Proteomes" id="UP000509241"/>
    </source>
</evidence>
<dbReference type="OrthoDB" id="213342at2157"/>
<keyword evidence="3" id="KW-1185">Reference proteome</keyword>
<proteinExistence type="predicted"/>
<name>A0A7D5H183_9EURY</name>
<keyword evidence="1" id="KW-0472">Membrane</keyword>
<organism evidence="2 3">
    <name type="scientific">Natrinema halophilum</name>
    <dbReference type="NCBI Taxonomy" id="1699371"/>
    <lineage>
        <taxon>Archaea</taxon>
        <taxon>Methanobacteriati</taxon>
        <taxon>Methanobacteriota</taxon>
        <taxon>Stenosarchaea group</taxon>
        <taxon>Halobacteria</taxon>
        <taxon>Halobacteriales</taxon>
        <taxon>Natrialbaceae</taxon>
        <taxon>Natrinema</taxon>
    </lineage>
</organism>
<feature type="transmembrane region" description="Helical" evidence="1">
    <location>
        <begin position="20"/>
        <end position="39"/>
    </location>
</feature>
<gene>
    <name evidence="2" type="ORF">HYG82_04135</name>
</gene>
<protein>
    <submittedName>
        <fullName evidence="2">Uncharacterized protein</fullName>
    </submittedName>
</protein>
<dbReference type="Proteomes" id="UP000509241">
    <property type="component" value="Chromosome"/>
</dbReference>
<sequence>MSWKEMLLSLARDYQTQLGVLWLFLVFMLVLTAITLLFGERGTRSYTLAAFNLVLILAVGSIVSVAYWGSVRRAAR</sequence>
<dbReference type="KEGG" id="haly:HYG82_04135"/>
<dbReference type="EMBL" id="CP058601">
    <property type="protein sequence ID" value="QLG48091.1"/>
    <property type="molecule type" value="Genomic_DNA"/>
</dbReference>
<keyword evidence="1" id="KW-1133">Transmembrane helix</keyword>
<dbReference type="GeneID" id="56032452"/>
<evidence type="ECO:0000313" key="2">
    <source>
        <dbReference type="EMBL" id="QLG48091.1"/>
    </source>
</evidence>
<evidence type="ECO:0000256" key="1">
    <source>
        <dbReference type="SAM" id="Phobius"/>
    </source>
</evidence>
<feature type="transmembrane region" description="Helical" evidence="1">
    <location>
        <begin position="46"/>
        <end position="68"/>
    </location>
</feature>
<dbReference type="RefSeq" id="WP_179259832.1">
    <property type="nucleotide sequence ID" value="NZ_CP058601.1"/>
</dbReference>
<keyword evidence="1" id="KW-0812">Transmembrane</keyword>
<accession>A0A7D5H183</accession>